<evidence type="ECO:0000313" key="1">
    <source>
        <dbReference type="EMBL" id="EUJ39414.1"/>
    </source>
</evidence>
<dbReference type="OrthoDB" id="2367552at2"/>
<keyword evidence="2" id="KW-1185">Reference proteome</keyword>
<dbReference type="Proteomes" id="UP000019243">
    <property type="component" value="Unassembled WGS sequence"/>
</dbReference>
<organism evidence="1 2">
    <name type="scientific">Brochothrix campestris FSL F6-1037</name>
    <dbReference type="NCBI Taxonomy" id="1265861"/>
    <lineage>
        <taxon>Bacteria</taxon>
        <taxon>Bacillati</taxon>
        <taxon>Bacillota</taxon>
        <taxon>Bacilli</taxon>
        <taxon>Bacillales</taxon>
        <taxon>Listeriaceae</taxon>
        <taxon>Brochothrix</taxon>
    </lineage>
</organism>
<dbReference type="STRING" id="1265861.BCAMP_07255"/>
<accession>W7CJ63</accession>
<evidence type="ECO:0008006" key="3">
    <source>
        <dbReference type="Google" id="ProtNLM"/>
    </source>
</evidence>
<dbReference type="AlphaFoldDB" id="W7CJ63"/>
<proteinExistence type="predicted"/>
<dbReference type="EMBL" id="AODH01000027">
    <property type="protein sequence ID" value="EUJ39414.1"/>
    <property type="molecule type" value="Genomic_DNA"/>
</dbReference>
<protein>
    <recommendedName>
        <fullName evidence="3">WxL domain-containing protein</fullName>
    </recommendedName>
</protein>
<name>W7CJ63_9LIST</name>
<reference evidence="1 2" key="1">
    <citation type="submission" date="2012-12" db="EMBL/GenBank/DDBJ databases">
        <title>Novel taxa of Listeriaceae from agricultural environments in the United States.</title>
        <authorList>
            <person name="den Bakker H.C."/>
            <person name="Allred A."/>
            <person name="Warchocki S."/>
            <person name="Wright E.M."/>
            <person name="Burrell A."/>
            <person name="Nightingale K.K."/>
            <person name="Kephart D."/>
            <person name="Wiedmann M."/>
        </authorList>
    </citation>
    <scope>NUCLEOTIDE SEQUENCE [LARGE SCALE GENOMIC DNA]</scope>
    <source>
        <strain evidence="1 2">FSL F6-1037</strain>
    </source>
</reference>
<comment type="caution">
    <text evidence="1">The sequence shown here is derived from an EMBL/GenBank/DDBJ whole genome shotgun (WGS) entry which is preliminary data.</text>
</comment>
<dbReference type="RefSeq" id="WP_051456935.1">
    <property type="nucleotide sequence ID" value="NZ_AODH01000027.1"/>
</dbReference>
<evidence type="ECO:0000313" key="2">
    <source>
        <dbReference type="Proteomes" id="UP000019243"/>
    </source>
</evidence>
<sequence length="139" mass="15638">MTAKATTESKVIGEIRPGELTMEKPTDVSFETTLTGKQQQLVLAPIKTVVADYRGDETGWQIVVKTTNEQSYQRHFQLEINRAFITSDNAVVAGHVTPSMTQVIQFDTSVHIMDKAKRGSYQALLDWQIEPQLSQNVRE</sequence>
<gene>
    <name evidence="1" type="ORF">BCAMP_07255</name>
</gene>